<sequence>MPFFSRVFKKDKDKDGTRAKVKSKKYTDHGSPAPVVPPKPRWADAWSRKDVEPEEVQELLRGCTLELKSRGLDIPFLLLPFRPTSDPSAARTFVRNFFDEDKELKGERLSQELMLTEPMVSGTNLTEEEYAEMIRSWAVSPNGVGAD</sequence>
<organism evidence="3 4">
    <name type="scientific">Heterodermia speciosa</name>
    <dbReference type="NCBI Taxonomy" id="116794"/>
    <lineage>
        <taxon>Eukaryota</taxon>
        <taxon>Fungi</taxon>
        <taxon>Dikarya</taxon>
        <taxon>Ascomycota</taxon>
        <taxon>Pezizomycotina</taxon>
        <taxon>Lecanoromycetes</taxon>
        <taxon>OSLEUM clade</taxon>
        <taxon>Lecanoromycetidae</taxon>
        <taxon>Caliciales</taxon>
        <taxon>Physciaceae</taxon>
        <taxon>Heterodermia</taxon>
    </lineage>
</organism>
<dbReference type="EMBL" id="CAJPDS010000067">
    <property type="protein sequence ID" value="CAF9933369.1"/>
    <property type="molecule type" value="Genomic_DNA"/>
</dbReference>
<dbReference type="PANTHER" id="PTHR28093:SF1">
    <property type="entry name" value="MORPHOGENESIS-RELATED PROTEIN MSB1"/>
    <property type="match status" value="1"/>
</dbReference>
<dbReference type="PANTHER" id="PTHR28093">
    <property type="entry name" value="MORPHOGENESIS-RELATED PROTEIN MSB1"/>
    <property type="match status" value="1"/>
</dbReference>
<accession>A0A8H3IYS3</accession>
<dbReference type="AlphaFoldDB" id="A0A8H3IYS3"/>
<dbReference type="OrthoDB" id="3362494at2759"/>
<reference evidence="3" key="1">
    <citation type="submission" date="2021-03" db="EMBL/GenBank/DDBJ databases">
        <authorList>
            <person name="Tagirdzhanova G."/>
        </authorList>
    </citation>
    <scope>NUCLEOTIDE SEQUENCE</scope>
</reference>
<evidence type="ECO:0000313" key="4">
    <source>
        <dbReference type="Proteomes" id="UP000664521"/>
    </source>
</evidence>
<dbReference type="Pfam" id="PF08101">
    <property type="entry name" value="Msb1-Mug8_dom"/>
    <property type="match status" value="1"/>
</dbReference>
<evidence type="ECO:0000259" key="2">
    <source>
        <dbReference type="Pfam" id="PF08101"/>
    </source>
</evidence>
<gene>
    <name evidence="3" type="ORF">HETSPECPRED_008627</name>
</gene>
<comment type="caution">
    <text evidence="3">The sequence shown here is derived from an EMBL/GenBank/DDBJ whole genome shotgun (WGS) entry which is preliminary data.</text>
</comment>
<name>A0A8H3IYS3_9LECA</name>
<protein>
    <recommendedName>
        <fullName evidence="2">Meiotically up-regulated protein Msb1/Mug8 domain-containing protein</fullName>
    </recommendedName>
</protein>
<feature type="compositionally biased region" description="Basic and acidic residues" evidence="1">
    <location>
        <begin position="8"/>
        <end position="18"/>
    </location>
</feature>
<evidence type="ECO:0000313" key="3">
    <source>
        <dbReference type="EMBL" id="CAF9933369.1"/>
    </source>
</evidence>
<feature type="domain" description="Meiotically up-regulated protein Msb1/Mug8" evidence="2">
    <location>
        <begin position="51"/>
        <end position="120"/>
    </location>
</feature>
<keyword evidence="4" id="KW-1185">Reference proteome</keyword>
<dbReference type="Proteomes" id="UP000664521">
    <property type="component" value="Unassembled WGS sequence"/>
</dbReference>
<evidence type="ECO:0000256" key="1">
    <source>
        <dbReference type="SAM" id="MobiDB-lite"/>
    </source>
</evidence>
<proteinExistence type="predicted"/>
<dbReference type="InterPro" id="IPR012965">
    <property type="entry name" value="Msb1/Mug8_dom"/>
</dbReference>
<feature type="region of interest" description="Disordered" evidence="1">
    <location>
        <begin position="1"/>
        <end position="41"/>
    </location>
</feature>
<dbReference type="InterPro" id="IPR037508">
    <property type="entry name" value="Msb1/Mug8"/>
</dbReference>